<dbReference type="PANTHER" id="PTHR33526">
    <property type="entry name" value="OS07G0123800 PROTEIN"/>
    <property type="match status" value="1"/>
</dbReference>
<dbReference type="Gramene" id="Vigun03g288200.1.v1.2">
    <property type="protein sequence ID" value="Vigun03g288200.1.v1.2.CDS.1"/>
    <property type="gene ID" value="Vigun03g288200.v1.2"/>
</dbReference>
<reference evidence="2 3" key="1">
    <citation type="submission" date="2019-04" db="EMBL/GenBank/DDBJ databases">
        <title>An improved genome assembly and genetic linkage map for asparagus bean, Vigna unguiculata ssp. sesquipedialis.</title>
        <authorList>
            <person name="Xia Q."/>
            <person name="Zhang R."/>
            <person name="Dong Y."/>
        </authorList>
    </citation>
    <scope>NUCLEOTIDE SEQUENCE [LARGE SCALE GENOMIC DNA]</scope>
    <source>
        <tissue evidence="2">Leaf</tissue>
    </source>
</reference>
<keyword evidence="3" id="KW-1185">Reference proteome</keyword>
<sequence length="156" mass="17373">MTKQKERTKESKLSHYMKAPLRFLKKARDMYVQGMIHCSAQLSNVDAAMGCPTAHPSMLPRSFSVGSATRSAASDDDFKELIRAASLRTYGTAFDFGEAAAMKMKMPRSRSVGIGRIDEDKPCEFGDDEAIKVRPRPNVYPRSKSYSTRRAAPGLF</sequence>
<gene>
    <name evidence="2" type="ORF">DEO72_LG2g1878</name>
</gene>
<evidence type="ECO:0000313" key="3">
    <source>
        <dbReference type="Proteomes" id="UP000501690"/>
    </source>
</evidence>
<evidence type="ECO:0000256" key="1">
    <source>
        <dbReference type="SAM" id="MobiDB-lite"/>
    </source>
</evidence>
<dbReference type="OrthoDB" id="694638at2759"/>
<dbReference type="PANTHER" id="PTHR33526:SF4">
    <property type="entry name" value="OS07G0123800 PROTEIN"/>
    <property type="match status" value="1"/>
</dbReference>
<proteinExistence type="predicted"/>
<dbReference type="AlphaFoldDB" id="A0A4D6KZN8"/>
<dbReference type="PIRSF" id="PIRSF031279">
    <property type="entry name" value="UCP031279"/>
    <property type="match status" value="1"/>
</dbReference>
<feature type="region of interest" description="Disordered" evidence="1">
    <location>
        <begin position="136"/>
        <end position="156"/>
    </location>
</feature>
<dbReference type="Proteomes" id="UP000501690">
    <property type="component" value="Linkage Group LG2"/>
</dbReference>
<organism evidence="2 3">
    <name type="scientific">Vigna unguiculata</name>
    <name type="common">Cowpea</name>
    <dbReference type="NCBI Taxonomy" id="3917"/>
    <lineage>
        <taxon>Eukaryota</taxon>
        <taxon>Viridiplantae</taxon>
        <taxon>Streptophyta</taxon>
        <taxon>Embryophyta</taxon>
        <taxon>Tracheophyta</taxon>
        <taxon>Spermatophyta</taxon>
        <taxon>Magnoliopsida</taxon>
        <taxon>eudicotyledons</taxon>
        <taxon>Gunneridae</taxon>
        <taxon>Pentapetalae</taxon>
        <taxon>rosids</taxon>
        <taxon>fabids</taxon>
        <taxon>Fabales</taxon>
        <taxon>Fabaceae</taxon>
        <taxon>Papilionoideae</taxon>
        <taxon>50 kb inversion clade</taxon>
        <taxon>NPAAA clade</taxon>
        <taxon>indigoferoid/millettioid clade</taxon>
        <taxon>Phaseoleae</taxon>
        <taxon>Vigna</taxon>
    </lineage>
</organism>
<evidence type="ECO:0000313" key="2">
    <source>
        <dbReference type="EMBL" id="QCD81549.1"/>
    </source>
</evidence>
<dbReference type="InterPro" id="IPR016972">
    <property type="entry name" value="UCP031279"/>
</dbReference>
<accession>A0A4D6KZN8</accession>
<protein>
    <submittedName>
        <fullName evidence="2">Uncharacterized conserved protein UCP031279</fullName>
    </submittedName>
</protein>
<dbReference type="EMBL" id="CP039346">
    <property type="protein sequence ID" value="QCD81549.1"/>
    <property type="molecule type" value="Genomic_DNA"/>
</dbReference>
<name>A0A4D6KZN8_VIGUN</name>